<dbReference type="AlphaFoldDB" id="A0A7C3WG48"/>
<evidence type="ECO:0000313" key="2">
    <source>
        <dbReference type="EMBL" id="HGB13749.1"/>
    </source>
</evidence>
<gene>
    <name evidence="2" type="ORF">ENV62_00710</name>
</gene>
<organism evidence="2">
    <name type="scientific">Desulfobacca acetoxidans</name>
    <dbReference type="NCBI Taxonomy" id="60893"/>
    <lineage>
        <taxon>Bacteria</taxon>
        <taxon>Pseudomonadati</taxon>
        <taxon>Thermodesulfobacteriota</taxon>
        <taxon>Desulfobaccia</taxon>
        <taxon>Desulfobaccales</taxon>
        <taxon>Desulfobaccaceae</taxon>
        <taxon>Desulfobacca</taxon>
    </lineage>
</organism>
<feature type="transmembrane region" description="Helical" evidence="1">
    <location>
        <begin position="84"/>
        <end position="107"/>
    </location>
</feature>
<keyword evidence="1" id="KW-1133">Transmembrane helix</keyword>
<accession>A0A7C3WG48</accession>
<reference evidence="2" key="1">
    <citation type="journal article" date="2020" name="mSystems">
        <title>Genome- and Community-Level Interaction Insights into Carbon Utilization and Element Cycling Functions of Hydrothermarchaeota in Hydrothermal Sediment.</title>
        <authorList>
            <person name="Zhou Z."/>
            <person name="Liu Y."/>
            <person name="Xu W."/>
            <person name="Pan J."/>
            <person name="Luo Z.H."/>
            <person name="Li M."/>
        </authorList>
    </citation>
    <scope>NUCLEOTIDE SEQUENCE [LARGE SCALE GENOMIC DNA]</scope>
    <source>
        <strain evidence="2">SpSt-776</strain>
    </source>
</reference>
<feature type="transmembrane region" description="Helical" evidence="1">
    <location>
        <begin position="56"/>
        <end position="72"/>
    </location>
</feature>
<dbReference type="EMBL" id="DTHB01000011">
    <property type="protein sequence ID" value="HGB13749.1"/>
    <property type="molecule type" value="Genomic_DNA"/>
</dbReference>
<name>A0A7C3WG48_9BACT</name>
<proteinExistence type="predicted"/>
<keyword evidence="1" id="KW-0472">Membrane</keyword>
<sequence length="153" mass="17175">MNNFTWTEFLGLYIHLAGFVIGLGAVTVIDLHGFLGRNSGYWTEATIRTHKVTKPLIWLGIGLAILGAYIFHRPNGWTFPLALQAAIALGLIANGFFLSFRVSPFLLRREREGRATETLPLELQKKIVVAFLLSFAGWWSALLITVYQVLSRK</sequence>
<protein>
    <recommendedName>
        <fullName evidence="3">DUF2269 family protein</fullName>
    </recommendedName>
</protein>
<evidence type="ECO:0000256" key="1">
    <source>
        <dbReference type="SAM" id="Phobius"/>
    </source>
</evidence>
<evidence type="ECO:0008006" key="3">
    <source>
        <dbReference type="Google" id="ProtNLM"/>
    </source>
</evidence>
<keyword evidence="1" id="KW-0812">Transmembrane</keyword>
<feature type="transmembrane region" description="Helical" evidence="1">
    <location>
        <begin position="12"/>
        <end position="35"/>
    </location>
</feature>
<feature type="transmembrane region" description="Helical" evidence="1">
    <location>
        <begin position="127"/>
        <end position="150"/>
    </location>
</feature>
<comment type="caution">
    <text evidence="2">The sequence shown here is derived from an EMBL/GenBank/DDBJ whole genome shotgun (WGS) entry which is preliminary data.</text>
</comment>